<dbReference type="AlphaFoldDB" id="A0AA86GMQ7"/>
<dbReference type="InterPro" id="IPR036388">
    <property type="entry name" value="WH-like_DNA-bd_sf"/>
</dbReference>
<protein>
    <submittedName>
        <fullName evidence="2">MarR family transcriptional regulator</fullName>
    </submittedName>
</protein>
<proteinExistence type="predicted"/>
<evidence type="ECO:0000259" key="1">
    <source>
        <dbReference type="Pfam" id="PF12802"/>
    </source>
</evidence>
<dbReference type="Pfam" id="PF12802">
    <property type="entry name" value="MarR_2"/>
    <property type="match status" value="1"/>
</dbReference>
<dbReference type="KEGG" id="sgi:SGRAN_2622"/>
<accession>A0AA86GMQ7</accession>
<gene>
    <name evidence="2" type="ORF">SGRAN_2622</name>
</gene>
<evidence type="ECO:0000313" key="2">
    <source>
        <dbReference type="EMBL" id="AMG74974.1"/>
    </source>
</evidence>
<dbReference type="PANTHER" id="PTHR39515:SF2">
    <property type="entry name" value="HTH-TYPE TRANSCRIPTIONAL REGULATOR RV0880"/>
    <property type="match status" value="1"/>
</dbReference>
<feature type="domain" description="HTH marR-type" evidence="1">
    <location>
        <begin position="49"/>
        <end position="104"/>
    </location>
</feature>
<name>A0AA86GMQ7_9SPHN</name>
<sequence length="163" mass="18261">MSNRTQETGPPMTQASHHPMTMIHLLRAVYWYDEALQSNLRRDGWPTPTRTQSMLFANIAMGESRPARLAANLGITRQSMSEMIATLVEQNILVVRPDPQDRRAHKISFHPDSSPLRHAAEAVMNALHQHLGARLGKDRLDALDDAISADWGPIPDLSAPERK</sequence>
<reference evidence="2 3" key="1">
    <citation type="journal article" date="2016" name="BMC Genomics">
        <title>Genomic analysis of the nitrate-respiring Sphingopyxis granuli (formerly Sphingomonas macrogoltabida) strain TFA.</title>
        <authorList>
            <person name="Garcia-Romero I."/>
            <person name="Perez-Pulido A.J."/>
            <person name="Gonzalez-Flores Y.E."/>
            <person name="Reyes-Ramirez F."/>
            <person name="Santero E."/>
            <person name="Floriano B."/>
        </authorList>
    </citation>
    <scope>NUCLEOTIDE SEQUENCE [LARGE SCALE GENOMIC DNA]</scope>
    <source>
        <strain evidence="2 3">TFA</strain>
    </source>
</reference>
<dbReference type="Gene3D" id="1.10.10.10">
    <property type="entry name" value="Winged helix-like DNA-binding domain superfamily/Winged helix DNA-binding domain"/>
    <property type="match status" value="1"/>
</dbReference>
<dbReference type="EMBL" id="CP012199">
    <property type="protein sequence ID" value="AMG74974.1"/>
    <property type="molecule type" value="Genomic_DNA"/>
</dbReference>
<evidence type="ECO:0000313" key="3">
    <source>
        <dbReference type="Proteomes" id="UP000058599"/>
    </source>
</evidence>
<dbReference type="InterPro" id="IPR036390">
    <property type="entry name" value="WH_DNA-bd_sf"/>
</dbReference>
<dbReference type="GO" id="GO:0003700">
    <property type="term" value="F:DNA-binding transcription factor activity"/>
    <property type="evidence" value="ECO:0007669"/>
    <property type="project" value="InterPro"/>
</dbReference>
<dbReference type="SUPFAM" id="SSF46785">
    <property type="entry name" value="Winged helix' DNA-binding domain"/>
    <property type="match status" value="1"/>
</dbReference>
<dbReference type="PANTHER" id="PTHR39515">
    <property type="entry name" value="CONSERVED PROTEIN"/>
    <property type="match status" value="1"/>
</dbReference>
<organism evidence="2 3">
    <name type="scientific">Sphingopyxis granuli</name>
    <dbReference type="NCBI Taxonomy" id="267128"/>
    <lineage>
        <taxon>Bacteria</taxon>
        <taxon>Pseudomonadati</taxon>
        <taxon>Pseudomonadota</taxon>
        <taxon>Alphaproteobacteria</taxon>
        <taxon>Sphingomonadales</taxon>
        <taxon>Sphingomonadaceae</taxon>
        <taxon>Sphingopyxis</taxon>
    </lineage>
</organism>
<keyword evidence="3" id="KW-1185">Reference proteome</keyword>
<dbReference type="Proteomes" id="UP000058599">
    <property type="component" value="Chromosome"/>
</dbReference>
<dbReference type="InterPro" id="IPR000835">
    <property type="entry name" value="HTH_MarR-typ"/>
</dbReference>
<dbReference type="InterPro" id="IPR052526">
    <property type="entry name" value="HTH-type_Bedaq_tolerance"/>
</dbReference>